<proteinExistence type="predicted"/>
<feature type="transmembrane region" description="Helical" evidence="2">
    <location>
        <begin position="63"/>
        <end position="90"/>
    </location>
</feature>
<accession>A0A1F4VLH5</accession>
<gene>
    <name evidence="3" type="ORF">A3A70_02780</name>
</gene>
<protein>
    <submittedName>
        <fullName evidence="3">Uncharacterized protein</fullName>
    </submittedName>
</protein>
<organism evidence="3 4">
    <name type="scientific">candidate division WWE3 bacterium RIFCSPLOWO2_01_FULL_42_11</name>
    <dbReference type="NCBI Taxonomy" id="1802627"/>
    <lineage>
        <taxon>Bacteria</taxon>
        <taxon>Katanobacteria</taxon>
    </lineage>
</organism>
<dbReference type="STRING" id="1802627.A3A70_02780"/>
<name>A0A1F4VLH5_UNCKA</name>
<feature type="transmembrane region" description="Helical" evidence="2">
    <location>
        <begin position="111"/>
        <end position="132"/>
    </location>
</feature>
<dbReference type="Proteomes" id="UP000178964">
    <property type="component" value="Unassembled WGS sequence"/>
</dbReference>
<feature type="compositionally biased region" description="Pro residues" evidence="1">
    <location>
        <begin position="160"/>
        <end position="171"/>
    </location>
</feature>
<dbReference type="EMBL" id="MEVK01000044">
    <property type="protein sequence ID" value="OGC58062.1"/>
    <property type="molecule type" value="Genomic_DNA"/>
</dbReference>
<keyword evidence="2" id="KW-0812">Transmembrane</keyword>
<comment type="caution">
    <text evidence="3">The sequence shown here is derived from an EMBL/GenBank/DDBJ whole genome shotgun (WGS) entry which is preliminary data.</text>
</comment>
<reference evidence="3 4" key="1">
    <citation type="journal article" date="2016" name="Nat. Commun.">
        <title>Thousands of microbial genomes shed light on interconnected biogeochemical processes in an aquifer system.</title>
        <authorList>
            <person name="Anantharaman K."/>
            <person name="Brown C.T."/>
            <person name="Hug L.A."/>
            <person name="Sharon I."/>
            <person name="Castelle C.J."/>
            <person name="Probst A.J."/>
            <person name="Thomas B.C."/>
            <person name="Singh A."/>
            <person name="Wilkins M.J."/>
            <person name="Karaoz U."/>
            <person name="Brodie E.L."/>
            <person name="Williams K.H."/>
            <person name="Hubbard S.S."/>
            <person name="Banfield J.F."/>
        </authorList>
    </citation>
    <scope>NUCLEOTIDE SEQUENCE [LARGE SCALE GENOMIC DNA]</scope>
</reference>
<evidence type="ECO:0000256" key="1">
    <source>
        <dbReference type="SAM" id="MobiDB-lite"/>
    </source>
</evidence>
<evidence type="ECO:0000313" key="4">
    <source>
        <dbReference type="Proteomes" id="UP000178964"/>
    </source>
</evidence>
<sequence>MMKGRILMSNKIKTLLLSLVIGIGMFAIIGQSNPAQAVCGFGNLQAEDCQTTLIFTSSNICTGAAGCITFFVNMIFLVAVLATFVVIVWGGLDYIGSAGDTAKATAARGKITNAVIGLIIVILAWAITDLALGTFSKGTLLKDILPAGGASNSGNDTEPPCVPTPTRPCPL</sequence>
<evidence type="ECO:0000313" key="3">
    <source>
        <dbReference type="EMBL" id="OGC58062.1"/>
    </source>
</evidence>
<dbReference type="AlphaFoldDB" id="A0A1F4VLH5"/>
<feature type="region of interest" description="Disordered" evidence="1">
    <location>
        <begin position="151"/>
        <end position="171"/>
    </location>
</feature>
<dbReference type="InterPro" id="IPR043993">
    <property type="entry name" value="T4SS_pilin"/>
</dbReference>
<dbReference type="Pfam" id="PF18895">
    <property type="entry name" value="T4SS_pilin"/>
    <property type="match status" value="1"/>
</dbReference>
<evidence type="ECO:0000256" key="2">
    <source>
        <dbReference type="SAM" id="Phobius"/>
    </source>
</evidence>
<keyword evidence="2" id="KW-1133">Transmembrane helix</keyword>
<keyword evidence="2" id="KW-0472">Membrane</keyword>